<dbReference type="GO" id="GO:0016301">
    <property type="term" value="F:kinase activity"/>
    <property type="evidence" value="ECO:0007669"/>
    <property type="project" value="UniProtKB-KW"/>
</dbReference>
<evidence type="ECO:0000256" key="4">
    <source>
        <dbReference type="ARBA" id="ARBA00022679"/>
    </source>
</evidence>
<evidence type="ECO:0000256" key="3">
    <source>
        <dbReference type="ARBA" id="ARBA00022553"/>
    </source>
</evidence>
<dbReference type="Proteomes" id="UP001448614">
    <property type="component" value="Unassembled WGS sequence"/>
</dbReference>
<dbReference type="CDD" id="cd16917">
    <property type="entry name" value="HATPase_UhpB-NarQ-NarX-like"/>
    <property type="match status" value="1"/>
</dbReference>
<dbReference type="Gene3D" id="1.20.5.1930">
    <property type="match status" value="1"/>
</dbReference>
<dbReference type="SUPFAM" id="SSF55874">
    <property type="entry name" value="ATPase domain of HSP90 chaperone/DNA topoisomerase II/histidine kinase"/>
    <property type="match status" value="1"/>
</dbReference>
<keyword evidence="9" id="KW-1133">Transmembrane helix</keyword>
<feature type="transmembrane region" description="Helical" evidence="9">
    <location>
        <begin position="130"/>
        <end position="154"/>
    </location>
</feature>
<dbReference type="PANTHER" id="PTHR24421:SF10">
    <property type="entry name" value="NITRATE_NITRITE SENSOR PROTEIN NARQ"/>
    <property type="match status" value="1"/>
</dbReference>
<feature type="transmembrane region" description="Helical" evidence="9">
    <location>
        <begin position="106"/>
        <end position="124"/>
    </location>
</feature>
<keyword evidence="14" id="KW-1185">Reference proteome</keyword>
<keyword evidence="7" id="KW-0067">ATP-binding</keyword>
<protein>
    <recommendedName>
        <fullName evidence="2">histidine kinase</fullName>
        <ecNumber evidence="2">2.7.13.3</ecNumber>
    </recommendedName>
</protein>
<keyword evidence="8" id="KW-0902">Two-component regulatory system</keyword>
<organism evidence="13 14">
    <name type="scientific">Paenarthrobacter nicotinovorans</name>
    <name type="common">Arthrobacter nicotinovorans</name>
    <dbReference type="NCBI Taxonomy" id="29320"/>
    <lineage>
        <taxon>Bacteria</taxon>
        <taxon>Bacillati</taxon>
        <taxon>Actinomycetota</taxon>
        <taxon>Actinomycetes</taxon>
        <taxon>Micrococcales</taxon>
        <taxon>Micrococcaceae</taxon>
        <taxon>Paenarthrobacter</taxon>
    </lineage>
</organism>
<evidence type="ECO:0000256" key="9">
    <source>
        <dbReference type="SAM" id="Phobius"/>
    </source>
</evidence>
<keyword evidence="5" id="KW-0547">Nucleotide-binding</keyword>
<proteinExistence type="predicted"/>
<feature type="domain" description="Histidine kinase/HSP90-like ATPase" evidence="10">
    <location>
        <begin position="300"/>
        <end position="391"/>
    </location>
</feature>
<keyword evidence="3" id="KW-0597">Phosphoprotein</keyword>
<evidence type="ECO:0000313" key="13">
    <source>
        <dbReference type="EMBL" id="MEO3942674.1"/>
    </source>
</evidence>
<dbReference type="Gene3D" id="3.30.565.10">
    <property type="entry name" value="Histidine kinase-like ATPase, C-terminal domain"/>
    <property type="match status" value="1"/>
</dbReference>
<comment type="catalytic activity">
    <reaction evidence="1">
        <text>ATP + protein L-histidine = ADP + protein N-phospho-L-histidine.</text>
        <dbReference type="EC" id="2.7.13.3"/>
    </reaction>
</comment>
<keyword evidence="9" id="KW-0812">Transmembrane</keyword>
<dbReference type="InterPro" id="IPR003594">
    <property type="entry name" value="HATPase_dom"/>
</dbReference>
<keyword evidence="9" id="KW-0472">Membrane</keyword>
<evidence type="ECO:0000256" key="2">
    <source>
        <dbReference type="ARBA" id="ARBA00012438"/>
    </source>
</evidence>
<feature type="domain" description="DUF7134" evidence="12">
    <location>
        <begin position="7"/>
        <end position="162"/>
    </location>
</feature>
<accession>A0ABV0GWT8</accession>
<evidence type="ECO:0000313" key="14">
    <source>
        <dbReference type="Proteomes" id="UP001448614"/>
    </source>
</evidence>
<dbReference type="InterPro" id="IPR055558">
    <property type="entry name" value="DUF7134"/>
</dbReference>
<dbReference type="RefSeq" id="WP_026540224.1">
    <property type="nucleotide sequence ID" value="NZ_JBBMFV010000004.1"/>
</dbReference>
<comment type="caution">
    <text evidence="13">The sequence shown here is derived from an EMBL/GenBank/DDBJ whole genome shotgun (WGS) entry which is preliminary data.</text>
</comment>
<keyword evidence="4" id="KW-0808">Transferase</keyword>
<evidence type="ECO:0000256" key="7">
    <source>
        <dbReference type="ARBA" id="ARBA00022840"/>
    </source>
</evidence>
<feature type="domain" description="Signal transduction histidine kinase subgroup 3 dimerisation and phosphoacceptor" evidence="11">
    <location>
        <begin position="190"/>
        <end position="256"/>
    </location>
</feature>
<dbReference type="InterPro" id="IPR011712">
    <property type="entry name" value="Sig_transdc_His_kin_sub3_dim/P"/>
</dbReference>
<dbReference type="EC" id="2.7.13.3" evidence="2"/>
<keyword evidence="6 13" id="KW-0418">Kinase</keyword>
<feature type="transmembrane region" description="Helical" evidence="9">
    <location>
        <begin position="82"/>
        <end position="99"/>
    </location>
</feature>
<dbReference type="InterPro" id="IPR050482">
    <property type="entry name" value="Sensor_HK_TwoCompSys"/>
</dbReference>
<evidence type="ECO:0000256" key="5">
    <source>
        <dbReference type="ARBA" id="ARBA00022741"/>
    </source>
</evidence>
<reference evidence="13 14" key="1">
    <citation type="journal article" date="2024" name="Appl. Microbiol. Biotechnol.">
        <title>Biosynthetic gene clusters with biotechnological applications in novel Antarctic isolates from Actinomycetota.</title>
        <authorList>
            <person name="Bruna P."/>
            <person name="Nunez-Montero K."/>
            <person name="Contreras M.J."/>
            <person name="Leal K."/>
            <person name="Garcia M."/>
            <person name="Abanto M."/>
            <person name="Barrientos L."/>
        </authorList>
    </citation>
    <scope>NUCLEOTIDE SEQUENCE [LARGE SCALE GENOMIC DNA]</scope>
    <source>
        <strain evidence="13 14">Se16.17</strain>
    </source>
</reference>
<evidence type="ECO:0000259" key="12">
    <source>
        <dbReference type="Pfam" id="PF23539"/>
    </source>
</evidence>
<dbReference type="Pfam" id="PF07730">
    <property type="entry name" value="HisKA_3"/>
    <property type="match status" value="1"/>
</dbReference>
<evidence type="ECO:0000256" key="8">
    <source>
        <dbReference type="ARBA" id="ARBA00023012"/>
    </source>
</evidence>
<dbReference type="InterPro" id="IPR036890">
    <property type="entry name" value="HATPase_C_sf"/>
</dbReference>
<feature type="transmembrane region" description="Helical" evidence="9">
    <location>
        <begin position="20"/>
        <end position="37"/>
    </location>
</feature>
<dbReference type="EMBL" id="JBBMFV010000004">
    <property type="protein sequence ID" value="MEO3942674.1"/>
    <property type="molecule type" value="Genomic_DNA"/>
</dbReference>
<dbReference type="Pfam" id="PF02518">
    <property type="entry name" value="HATPase_c"/>
    <property type="match status" value="1"/>
</dbReference>
<dbReference type="Pfam" id="PF23539">
    <property type="entry name" value="DUF7134"/>
    <property type="match status" value="1"/>
</dbReference>
<evidence type="ECO:0000259" key="11">
    <source>
        <dbReference type="Pfam" id="PF07730"/>
    </source>
</evidence>
<evidence type="ECO:0000256" key="6">
    <source>
        <dbReference type="ARBA" id="ARBA00022777"/>
    </source>
</evidence>
<dbReference type="PANTHER" id="PTHR24421">
    <property type="entry name" value="NITRATE/NITRITE SENSOR PROTEIN NARX-RELATED"/>
    <property type="match status" value="1"/>
</dbReference>
<gene>
    <name evidence="13" type="ORF">V3C41_16490</name>
</gene>
<name>A0ABV0GWT8_PAENI</name>
<evidence type="ECO:0000259" key="10">
    <source>
        <dbReference type="Pfam" id="PF02518"/>
    </source>
</evidence>
<evidence type="ECO:0000256" key="1">
    <source>
        <dbReference type="ARBA" id="ARBA00000085"/>
    </source>
</evidence>
<sequence>MDRRHAVYEWFRLNRFMVDLTATCLLILLFGPVYLLADRPWLSLLSCSLLLPLAWRRTRPELAAGAVILVCLIQWAVGAEPVAGQIAVPLVIYATAAYGPAWASRSVLIAGLAGGVMLTTRLFSTTAESGIMGLTIGTLYTVLIWMLVLVSWTLGDLTRVRRLQLQALEDRTRRLEVEQLQERKLAAADERSHIAREMHDIVAHSLSVIITQADGARYAAAAKPELATEALATIAATGRDSLGEMRRLLGVLRSDDDSPTRPQPRLSDLDELLLGFRAATLQVAFEQSGVPRRALPAGAELTAYRIIQEALTNVMKHAGPQAKAGVTLTWQARGLQLDILDDGRGAAADPPAPGGGNGLLGMSERVSLYDGSLAAGPEQGGGFRVSAFIPYSEA</sequence>